<dbReference type="EMBL" id="SPLM01000110">
    <property type="protein sequence ID" value="TMW58759.1"/>
    <property type="molecule type" value="Genomic_DNA"/>
</dbReference>
<accession>A0A8K1C955</accession>
<proteinExistence type="predicted"/>
<dbReference type="AlphaFoldDB" id="A0A8K1C955"/>
<evidence type="ECO:0000313" key="1">
    <source>
        <dbReference type="EMBL" id="TMW58759.1"/>
    </source>
</evidence>
<protein>
    <submittedName>
        <fullName evidence="1">Uncharacterized protein</fullName>
    </submittedName>
</protein>
<dbReference type="Proteomes" id="UP000794436">
    <property type="component" value="Unassembled WGS sequence"/>
</dbReference>
<keyword evidence="2" id="KW-1185">Reference proteome</keyword>
<gene>
    <name evidence="1" type="ORF">Poli38472_006904</name>
</gene>
<name>A0A8K1C955_PYTOL</name>
<reference evidence="1" key="1">
    <citation type="submission" date="2019-03" db="EMBL/GenBank/DDBJ databases">
        <title>Long read genome sequence of the mycoparasitic Pythium oligandrum ATCC 38472 isolated from sugarbeet rhizosphere.</title>
        <authorList>
            <person name="Gaulin E."/>
        </authorList>
    </citation>
    <scope>NUCLEOTIDE SEQUENCE</scope>
    <source>
        <strain evidence="1">ATCC 38472_TT</strain>
    </source>
</reference>
<dbReference type="OrthoDB" id="79600at2759"/>
<evidence type="ECO:0000313" key="2">
    <source>
        <dbReference type="Proteomes" id="UP000794436"/>
    </source>
</evidence>
<comment type="caution">
    <text evidence="1">The sequence shown here is derived from an EMBL/GenBank/DDBJ whole genome shotgun (WGS) entry which is preliminary data.</text>
</comment>
<sequence>MTTAPVSSSYEMDPMLLLLTHDLAKTRHRGTHLNGVYCQDTCRYPSKYCGMARARKSNGSLHRFCEYHRRRANLNQQRWSHQRRMQSRHLPMTPEGEDLISLDSMAPLLLLSAESEPIENLFEEVLKVLSDELVVFPVAGASFANEYPLASGLGSSTSRIAELP</sequence>
<organism evidence="1 2">
    <name type="scientific">Pythium oligandrum</name>
    <name type="common">Mycoparasitic fungus</name>
    <dbReference type="NCBI Taxonomy" id="41045"/>
    <lineage>
        <taxon>Eukaryota</taxon>
        <taxon>Sar</taxon>
        <taxon>Stramenopiles</taxon>
        <taxon>Oomycota</taxon>
        <taxon>Peronosporomycetes</taxon>
        <taxon>Pythiales</taxon>
        <taxon>Pythiaceae</taxon>
        <taxon>Pythium</taxon>
    </lineage>
</organism>